<dbReference type="InterPro" id="IPR001370">
    <property type="entry name" value="BIR_rpt"/>
</dbReference>
<evidence type="ECO:0000256" key="5">
    <source>
        <dbReference type="ARBA" id="ARBA00022833"/>
    </source>
</evidence>
<evidence type="ECO:0000256" key="2">
    <source>
        <dbReference type="ARBA" id="ARBA00022703"/>
    </source>
</evidence>
<dbReference type="GO" id="GO:0004869">
    <property type="term" value="F:cysteine-type endopeptidase inhibitor activity"/>
    <property type="evidence" value="ECO:0007669"/>
    <property type="project" value="UniProtKB-ARBA"/>
</dbReference>
<protein>
    <submittedName>
        <fullName evidence="6">RING-type domain-containing protein</fullName>
    </submittedName>
</protein>
<name>T1HSP8_RHOPR</name>
<dbReference type="GO" id="GO:0043027">
    <property type="term" value="F:cysteine-type endopeptidase inhibitor activity involved in apoptotic process"/>
    <property type="evidence" value="ECO:0007669"/>
    <property type="project" value="UniProtKB-ARBA"/>
</dbReference>
<keyword evidence="2" id="KW-0053">Apoptosis</keyword>
<sequence length="524" mass="58969">MNSEESRLRTFANWPEDAAVDPRRIAKAGFYYMGQGLEVQCFSCGGRIAEWNYGDKVMAKHISLDPRCPFVLNPVNSGNVPLVNASRRHTSNSQDLSNNISRDIRTTVSPYKSEESRMTTFATWPIPNVINPVKLAQSGFYYTQVDDKVQCAFCDGLVGNWEYGDEPDVEHQRHFPACTFVSNRHVPTSGVSVRDTRIEGHRVPTNPKYSTFESRVRTFANWPSTVSQKPEQLAEAGFYFTGNRDKVRCFHCDGGLQLWEKDDVPWLEHAKWFSDCGFVLLTKGQEFIEEAIKTFAPTINKPRQVSSPCTVEKEQGANGPRSAALQVGIEASRVKLAIKFNKEVTGEHFNNADDLIIAALDIQTEENASLDMQESWSTPPMSPAFRSRCINPRSAVTPSTSDDSDDEYEEENSFVLRLTAPSNLFSLSSQKPQTLLRVPNTFLPKTTSSKKVLRNLIRFLTLSLEEENRRLKEARLCKICMDSEVEIVLLPCGHLVTCINCSHSLADCPLCRQAIRATVRTFLS</sequence>
<dbReference type="InterPro" id="IPR050784">
    <property type="entry name" value="IAP"/>
</dbReference>
<evidence type="ECO:0000256" key="1">
    <source>
        <dbReference type="ARBA" id="ARBA00006672"/>
    </source>
</evidence>
<dbReference type="CDD" id="cd00022">
    <property type="entry name" value="BIR"/>
    <property type="match status" value="3"/>
</dbReference>
<comment type="similarity">
    <text evidence="1">Belongs to the IAP family.</text>
</comment>
<dbReference type="VEuPathDB" id="VectorBase:RPRC007068"/>
<dbReference type="PROSITE" id="PS50089">
    <property type="entry name" value="ZF_RING_2"/>
    <property type="match status" value="1"/>
</dbReference>
<dbReference type="GO" id="GO:0008270">
    <property type="term" value="F:zinc ion binding"/>
    <property type="evidence" value="ECO:0007669"/>
    <property type="project" value="UniProtKB-KW"/>
</dbReference>
<reference evidence="6" key="1">
    <citation type="submission" date="2015-05" db="UniProtKB">
        <authorList>
            <consortium name="EnsemblMetazoa"/>
        </authorList>
    </citation>
    <scope>IDENTIFICATION</scope>
</reference>
<dbReference type="SMART" id="SM00238">
    <property type="entry name" value="BIR"/>
    <property type="match status" value="3"/>
</dbReference>
<dbReference type="GO" id="GO:0043066">
    <property type="term" value="P:negative regulation of apoptotic process"/>
    <property type="evidence" value="ECO:0007669"/>
    <property type="project" value="TreeGrafter"/>
</dbReference>
<dbReference type="PROSITE" id="PS01282">
    <property type="entry name" value="BIR_REPEAT_1"/>
    <property type="match status" value="2"/>
</dbReference>
<dbReference type="SMART" id="SM00184">
    <property type="entry name" value="RING"/>
    <property type="match status" value="1"/>
</dbReference>
<dbReference type="GO" id="GO:0048471">
    <property type="term" value="C:perinuclear region of cytoplasm"/>
    <property type="evidence" value="ECO:0007669"/>
    <property type="project" value="UniProtKB-ARBA"/>
</dbReference>
<dbReference type="HOGENOM" id="CLU_016347_1_1_1"/>
<dbReference type="InterPro" id="IPR001841">
    <property type="entry name" value="Znf_RING"/>
</dbReference>
<dbReference type="Pfam" id="PF00653">
    <property type="entry name" value="BIR"/>
    <property type="match status" value="3"/>
</dbReference>
<dbReference type="GO" id="GO:0051726">
    <property type="term" value="P:regulation of cell cycle"/>
    <property type="evidence" value="ECO:0007669"/>
    <property type="project" value="TreeGrafter"/>
</dbReference>
<keyword evidence="7" id="KW-1185">Reference proteome</keyword>
<dbReference type="Gene3D" id="3.30.40.10">
    <property type="entry name" value="Zinc/RING finger domain, C3HC4 (zinc finger)"/>
    <property type="match status" value="1"/>
</dbReference>
<dbReference type="EMBL" id="ACPB03006767">
    <property type="status" value="NOT_ANNOTATED_CDS"/>
    <property type="molecule type" value="Genomic_DNA"/>
</dbReference>
<dbReference type="eggNOG" id="KOG1101">
    <property type="taxonomic scope" value="Eukaryota"/>
</dbReference>
<evidence type="ECO:0000256" key="3">
    <source>
        <dbReference type="ARBA" id="ARBA00022723"/>
    </source>
</evidence>
<dbReference type="FunFam" id="1.10.1170.10:FF:000002">
    <property type="entry name" value="Baculoviral IAP repeat containing 7"/>
    <property type="match status" value="1"/>
</dbReference>
<dbReference type="GO" id="GO:0061630">
    <property type="term" value="F:ubiquitin protein ligase activity"/>
    <property type="evidence" value="ECO:0007669"/>
    <property type="project" value="TreeGrafter"/>
</dbReference>
<proteinExistence type="inferred from homology"/>
<dbReference type="FunFam" id="3.30.40.10:FF:000184">
    <property type="entry name" value="Baculoviral IAP repeat containing 2"/>
    <property type="match status" value="1"/>
</dbReference>
<dbReference type="GO" id="GO:0005829">
    <property type="term" value="C:cytosol"/>
    <property type="evidence" value="ECO:0007669"/>
    <property type="project" value="UniProtKB-ARBA"/>
</dbReference>
<dbReference type="Proteomes" id="UP000015103">
    <property type="component" value="Unassembled WGS sequence"/>
</dbReference>
<dbReference type="Gene3D" id="1.10.1170.10">
    <property type="entry name" value="Inhibitor Of Apoptosis Protein (2mihbC-IAP-1), Chain A"/>
    <property type="match status" value="3"/>
</dbReference>
<dbReference type="SUPFAM" id="SSF57924">
    <property type="entry name" value="Inhibitor of apoptosis (IAP) repeat"/>
    <property type="match status" value="3"/>
</dbReference>
<dbReference type="GO" id="GO:0031398">
    <property type="term" value="P:positive regulation of protein ubiquitination"/>
    <property type="evidence" value="ECO:0007669"/>
    <property type="project" value="TreeGrafter"/>
</dbReference>
<dbReference type="AlphaFoldDB" id="T1HSP8"/>
<dbReference type="InParanoid" id="T1HSP8"/>
<dbReference type="GO" id="GO:0089720">
    <property type="term" value="F:caspase binding"/>
    <property type="evidence" value="ECO:0007669"/>
    <property type="project" value="UniProtKB-ARBA"/>
</dbReference>
<dbReference type="STRING" id="13249.T1HSP8"/>
<accession>T1HSP8</accession>
<evidence type="ECO:0000256" key="4">
    <source>
        <dbReference type="ARBA" id="ARBA00022771"/>
    </source>
</evidence>
<evidence type="ECO:0000313" key="7">
    <source>
        <dbReference type="Proteomes" id="UP000015103"/>
    </source>
</evidence>
<dbReference type="Pfam" id="PF13920">
    <property type="entry name" value="zf-C3HC4_3"/>
    <property type="match status" value="1"/>
</dbReference>
<dbReference type="InterPro" id="IPR013083">
    <property type="entry name" value="Znf_RING/FYVE/PHD"/>
</dbReference>
<dbReference type="FunFam" id="1.10.1170.10:FF:000003">
    <property type="entry name" value="E3 ubiquitin-protein ligase XIAP"/>
    <property type="match status" value="1"/>
</dbReference>
<dbReference type="OMA" id="WCKGVIA"/>
<dbReference type="Gene3D" id="1.10.8.10">
    <property type="entry name" value="DNA helicase RuvA subunit, C-terminal domain"/>
    <property type="match status" value="1"/>
</dbReference>
<dbReference type="PROSITE" id="PS50143">
    <property type="entry name" value="BIR_REPEAT_2"/>
    <property type="match status" value="3"/>
</dbReference>
<dbReference type="PANTHER" id="PTHR10044">
    <property type="entry name" value="INHIBITOR OF APOPTOSIS"/>
    <property type="match status" value="1"/>
</dbReference>
<dbReference type="EnsemblMetazoa" id="RPRC007068-RA">
    <property type="protein sequence ID" value="RPRC007068-PA"/>
    <property type="gene ID" value="RPRC007068"/>
</dbReference>
<organism evidence="6 7">
    <name type="scientific">Rhodnius prolixus</name>
    <name type="common">Triatomid bug</name>
    <dbReference type="NCBI Taxonomy" id="13249"/>
    <lineage>
        <taxon>Eukaryota</taxon>
        <taxon>Metazoa</taxon>
        <taxon>Ecdysozoa</taxon>
        <taxon>Arthropoda</taxon>
        <taxon>Hexapoda</taxon>
        <taxon>Insecta</taxon>
        <taxon>Pterygota</taxon>
        <taxon>Neoptera</taxon>
        <taxon>Paraneoptera</taxon>
        <taxon>Hemiptera</taxon>
        <taxon>Heteroptera</taxon>
        <taxon>Panheteroptera</taxon>
        <taxon>Cimicomorpha</taxon>
        <taxon>Reduviidae</taxon>
        <taxon>Triatominae</taxon>
        <taxon>Rhodnius</taxon>
    </lineage>
</organism>
<keyword evidence="3" id="KW-0479">Metal-binding</keyword>
<dbReference type="GO" id="GO:0070936">
    <property type="term" value="P:protein K48-linked ubiquitination"/>
    <property type="evidence" value="ECO:0007669"/>
    <property type="project" value="UniProtKB-ARBA"/>
</dbReference>
<dbReference type="GO" id="GO:0031625">
    <property type="term" value="F:ubiquitin protein ligase binding"/>
    <property type="evidence" value="ECO:0007669"/>
    <property type="project" value="UniProtKB-ARBA"/>
</dbReference>
<dbReference type="GO" id="GO:0022416">
    <property type="term" value="P:chaeta development"/>
    <property type="evidence" value="ECO:0007669"/>
    <property type="project" value="UniProtKB-ARBA"/>
</dbReference>
<keyword evidence="5" id="KW-0862">Zinc</keyword>
<keyword evidence="4" id="KW-0863">Zinc-finger</keyword>
<dbReference type="PANTHER" id="PTHR10044:SF139">
    <property type="entry name" value="DEATH-ASSOCIATED INHIBITOR OF APOPTOSIS 2"/>
    <property type="match status" value="1"/>
</dbReference>
<evidence type="ECO:0000313" key="6">
    <source>
        <dbReference type="EnsemblMetazoa" id="RPRC007068-PA"/>
    </source>
</evidence>
<dbReference type="FunCoup" id="T1HSP8">
    <property type="interactions" value="1679"/>
</dbReference>
<dbReference type="GO" id="GO:0006915">
    <property type="term" value="P:apoptotic process"/>
    <property type="evidence" value="ECO:0007669"/>
    <property type="project" value="UniProtKB-KW"/>
</dbReference>
<dbReference type="CDD" id="cd16713">
    <property type="entry name" value="RING-HC_BIRC2_3_7"/>
    <property type="match status" value="1"/>
</dbReference>
<dbReference type="GO" id="GO:0005634">
    <property type="term" value="C:nucleus"/>
    <property type="evidence" value="ECO:0007669"/>
    <property type="project" value="TreeGrafter"/>
</dbReference>